<name>A0A9D1JJ54_9FIRM</name>
<feature type="transmembrane region" description="Helical" evidence="1">
    <location>
        <begin position="60"/>
        <end position="80"/>
    </location>
</feature>
<feature type="transmembrane region" description="Helical" evidence="1">
    <location>
        <begin position="86"/>
        <end position="109"/>
    </location>
</feature>
<evidence type="ECO:0008006" key="4">
    <source>
        <dbReference type="Google" id="ProtNLM"/>
    </source>
</evidence>
<comment type="caution">
    <text evidence="2">The sequence shown here is derived from an EMBL/GenBank/DDBJ whole genome shotgun (WGS) entry which is preliminary data.</text>
</comment>
<keyword evidence="1" id="KW-0472">Membrane</keyword>
<organism evidence="2 3">
    <name type="scientific">Candidatus Limivivens intestinipullorum</name>
    <dbReference type="NCBI Taxonomy" id="2840858"/>
    <lineage>
        <taxon>Bacteria</taxon>
        <taxon>Bacillati</taxon>
        <taxon>Bacillota</taxon>
        <taxon>Clostridia</taxon>
        <taxon>Lachnospirales</taxon>
        <taxon>Lachnospiraceae</taxon>
        <taxon>Lachnospiraceae incertae sedis</taxon>
        <taxon>Candidatus Limivivens</taxon>
    </lineage>
</organism>
<dbReference type="AlphaFoldDB" id="A0A9D1JJ54"/>
<dbReference type="EMBL" id="DVIQ01000012">
    <property type="protein sequence ID" value="HIS30333.1"/>
    <property type="molecule type" value="Genomic_DNA"/>
</dbReference>
<gene>
    <name evidence="2" type="ORF">IAB44_02110</name>
</gene>
<evidence type="ECO:0000313" key="3">
    <source>
        <dbReference type="Proteomes" id="UP000823935"/>
    </source>
</evidence>
<feature type="transmembrane region" description="Helical" evidence="1">
    <location>
        <begin position="6"/>
        <end position="22"/>
    </location>
</feature>
<accession>A0A9D1JJ54</accession>
<sequence>MDMFVLMDLLITAFGGYILYGWRVMSEKGEVKENILLTKDISMKQCNDKEGFIRFIQPKLLIFGIATIVCGLLGLVNDLTGMLGTVYIAVTVIFVVFVIWFAVTIRSALKKYFRLK</sequence>
<reference evidence="2" key="1">
    <citation type="submission" date="2020-10" db="EMBL/GenBank/DDBJ databases">
        <authorList>
            <person name="Gilroy R."/>
        </authorList>
    </citation>
    <scope>NUCLEOTIDE SEQUENCE</scope>
    <source>
        <strain evidence="2">CHK190-19873</strain>
    </source>
</reference>
<evidence type="ECO:0000256" key="1">
    <source>
        <dbReference type="SAM" id="Phobius"/>
    </source>
</evidence>
<proteinExistence type="predicted"/>
<keyword evidence="1" id="KW-0812">Transmembrane</keyword>
<keyword evidence="1" id="KW-1133">Transmembrane helix</keyword>
<dbReference type="Proteomes" id="UP000823935">
    <property type="component" value="Unassembled WGS sequence"/>
</dbReference>
<evidence type="ECO:0000313" key="2">
    <source>
        <dbReference type="EMBL" id="HIS30333.1"/>
    </source>
</evidence>
<protein>
    <recommendedName>
        <fullName evidence="4">DUF3784 domain-containing protein</fullName>
    </recommendedName>
</protein>
<reference evidence="2" key="2">
    <citation type="journal article" date="2021" name="PeerJ">
        <title>Extensive microbial diversity within the chicken gut microbiome revealed by metagenomics and culture.</title>
        <authorList>
            <person name="Gilroy R."/>
            <person name="Ravi A."/>
            <person name="Getino M."/>
            <person name="Pursley I."/>
            <person name="Horton D.L."/>
            <person name="Alikhan N.F."/>
            <person name="Baker D."/>
            <person name="Gharbi K."/>
            <person name="Hall N."/>
            <person name="Watson M."/>
            <person name="Adriaenssens E.M."/>
            <person name="Foster-Nyarko E."/>
            <person name="Jarju S."/>
            <person name="Secka A."/>
            <person name="Antonio M."/>
            <person name="Oren A."/>
            <person name="Chaudhuri R.R."/>
            <person name="La Ragione R."/>
            <person name="Hildebrand F."/>
            <person name="Pallen M.J."/>
        </authorList>
    </citation>
    <scope>NUCLEOTIDE SEQUENCE</scope>
    <source>
        <strain evidence="2">CHK190-19873</strain>
    </source>
</reference>